<gene>
    <name evidence="8" type="ORF">COZ82_01420</name>
</gene>
<feature type="domain" description="RNA polymerase sigma factor 70 region 4 type 2" evidence="7">
    <location>
        <begin position="127"/>
        <end position="178"/>
    </location>
</feature>
<keyword evidence="2" id="KW-0805">Transcription regulation</keyword>
<dbReference type="SUPFAM" id="SSF88946">
    <property type="entry name" value="Sigma2 domain of RNA polymerase sigma factors"/>
    <property type="match status" value="1"/>
</dbReference>
<evidence type="ECO:0000256" key="2">
    <source>
        <dbReference type="ARBA" id="ARBA00023015"/>
    </source>
</evidence>
<comment type="similarity">
    <text evidence="1">Belongs to the sigma-70 factor family. ECF subfamily.</text>
</comment>
<dbReference type="PANTHER" id="PTHR43133:SF8">
    <property type="entry name" value="RNA POLYMERASE SIGMA FACTOR HI_1459-RELATED"/>
    <property type="match status" value="1"/>
</dbReference>
<dbReference type="InterPro" id="IPR036388">
    <property type="entry name" value="WH-like_DNA-bd_sf"/>
</dbReference>
<evidence type="ECO:0008006" key="10">
    <source>
        <dbReference type="Google" id="ProtNLM"/>
    </source>
</evidence>
<dbReference type="Proteomes" id="UP000230837">
    <property type="component" value="Unassembled WGS sequence"/>
</dbReference>
<dbReference type="InterPro" id="IPR007627">
    <property type="entry name" value="RNA_pol_sigma70_r2"/>
</dbReference>
<comment type="caution">
    <text evidence="8">The sequence shown here is derived from an EMBL/GenBank/DDBJ whole genome shotgun (WGS) entry which is preliminary data.</text>
</comment>
<dbReference type="EMBL" id="PFHR01000078">
    <property type="protein sequence ID" value="PIW97107.1"/>
    <property type="molecule type" value="Genomic_DNA"/>
</dbReference>
<keyword evidence="4" id="KW-0238">DNA-binding</keyword>
<evidence type="ECO:0000256" key="4">
    <source>
        <dbReference type="ARBA" id="ARBA00023125"/>
    </source>
</evidence>
<dbReference type="Pfam" id="PF08281">
    <property type="entry name" value="Sigma70_r4_2"/>
    <property type="match status" value="1"/>
</dbReference>
<dbReference type="GO" id="GO:0006352">
    <property type="term" value="P:DNA-templated transcription initiation"/>
    <property type="evidence" value="ECO:0007669"/>
    <property type="project" value="InterPro"/>
</dbReference>
<dbReference type="PANTHER" id="PTHR43133">
    <property type="entry name" value="RNA POLYMERASE ECF-TYPE SIGMA FACTO"/>
    <property type="match status" value="1"/>
</dbReference>
<proteinExistence type="inferred from homology"/>
<evidence type="ECO:0000256" key="3">
    <source>
        <dbReference type="ARBA" id="ARBA00023082"/>
    </source>
</evidence>
<reference evidence="9" key="1">
    <citation type="submission" date="2017-09" db="EMBL/GenBank/DDBJ databases">
        <title>Depth-based differentiation of microbial function through sediment-hosted aquifers and enrichment of novel symbionts in the deep terrestrial subsurface.</title>
        <authorList>
            <person name="Probst A.J."/>
            <person name="Ladd B."/>
            <person name="Jarett J.K."/>
            <person name="Geller-Mcgrath D.E."/>
            <person name="Sieber C.M.K."/>
            <person name="Emerson J.B."/>
            <person name="Anantharaman K."/>
            <person name="Thomas B.C."/>
            <person name="Malmstrom R."/>
            <person name="Stieglmeier M."/>
            <person name="Klingl A."/>
            <person name="Woyke T."/>
            <person name="Ryan C.M."/>
            <person name="Banfield J.F."/>
        </authorList>
    </citation>
    <scope>NUCLEOTIDE SEQUENCE [LARGE SCALE GENOMIC DNA]</scope>
</reference>
<evidence type="ECO:0000259" key="7">
    <source>
        <dbReference type="Pfam" id="PF08281"/>
    </source>
</evidence>
<dbReference type="AlphaFoldDB" id="A0A2M7IP83"/>
<dbReference type="InterPro" id="IPR013325">
    <property type="entry name" value="RNA_pol_sigma_r2"/>
</dbReference>
<dbReference type="CDD" id="cd06171">
    <property type="entry name" value="Sigma70_r4"/>
    <property type="match status" value="1"/>
</dbReference>
<dbReference type="InterPro" id="IPR039425">
    <property type="entry name" value="RNA_pol_sigma-70-like"/>
</dbReference>
<protein>
    <recommendedName>
        <fullName evidence="10">RNA polymerase sigma factor</fullName>
    </recommendedName>
</protein>
<evidence type="ECO:0000313" key="8">
    <source>
        <dbReference type="EMBL" id="PIW97107.1"/>
    </source>
</evidence>
<dbReference type="InterPro" id="IPR014284">
    <property type="entry name" value="RNA_pol_sigma-70_dom"/>
</dbReference>
<dbReference type="Gene3D" id="1.10.1740.10">
    <property type="match status" value="1"/>
</dbReference>
<evidence type="ECO:0000256" key="1">
    <source>
        <dbReference type="ARBA" id="ARBA00010641"/>
    </source>
</evidence>
<accession>A0A2M7IP83</accession>
<dbReference type="GO" id="GO:0003677">
    <property type="term" value="F:DNA binding"/>
    <property type="evidence" value="ECO:0007669"/>
    <property type="project" value="UniProtKB-KW"/>
</dbReference>
<keyword evidence="3" id="KW-0731">Sigma factor</keyword>
<dbReference type="InterPro" id="IPR013249">
    <property type="entry name" value="RNA_pol_sigma70_r4_t2"/>
</dbReference>
<organism evidence="8 9">
    <name type="scientific">Candidatus Kaiserbacteria bacterium CG_4_8_14_3_um_filter_38_9</name>
    <dbReference type="NCBI Taxonomy" id="1974599"/>
    <lineage>
        <taxon>Bacteria</taxon>
        <taxon>Candidatus Kaiseribacteriota</taxon>
    </lineage>
</organism>
<dbReference type="NCBIfam" id="TIGR02937">
    <property type="entry name" value="sigma70-ECF"/>
    <property type="match status" value="1"/>
</dbReference>
<dbReference type="SUPFAM" id="SSF88659">
    <property type="entry name" value="Sigma3 and sigma4 domains of RNA polymerase sigma factors"/>
    <property type="match status" value="1"/>
</dbReference>
<dbReference type="InterPro" id="IPR013324">
    <property type="entry name" value="RNA_pol_sigma_r3/r4-like"/>
</dbReference>
<dbReference type="Gene3D" id="1.10.10.10">
    <property type="entry name" value="Winged helix-like DNA-binding domain superfamily/Winged helix DNA-binding domain"/>
    <property type="match status" value="1"/>
</dbReference>
<dbReference type="Pfam" id="PF04542">
    <property type="entry name" value="Sigma70_r2"/>
    <property type="match status" value="1"/>
</dbReference>
<dbReference type="GO" id="GO:0016987">
    <property type="term" value="F:sigma factor activity"/>
    <property type="evidence" value="ECO:0007669"/>
    <property type="project" value="UniProtKB-KW"/>
</dbReference>
<evidence type="ECO:0000313" key="9">
    <source>
        <dbReference type="Proteomes" id="UP000230837"/>
    </source>
</evidence>
<keyword evidence="5" id="KW-0804">Transcription</keyword>
<evidence type="ECO:0000259" key="6">
    <source>
        <dbReference type="Pfam" id="PF04542"/>
    </source>
</evidence>
<sequence length="185" mass="21621">MELNESQLFALVNKSVDGNMASCQKLYEYLVNKVYAYVHYRVATAEYATDLTQDIFIDFFNALKNFSYQSRSQLFAFVFVITKRKLAQHYNNKNVFQAKTTAEFDDNLMSADSDYKNSLTMKENNLDLNQALASLDEQTREIVVLHHWSKYTFGEIAQLLNLTETTVRVRHFRALKLLKQFLARQ</sequence>
<evidence type="ECO:0000256" key="5">
    <source>
        <dbReference type="ARBA" id="ARBA00023163"/>
    </source>
</evidence>
<name>A0A2M7IP83_9BACT</name>
<feature type="domain" description="RNA polymerase sigma-70 region 2" evidence="6">
    <location>
        <begin position="26"/>
        <end position="92"/>
    </location>
</feature>